<gene>
    <name evidence="3" type="ORF">FJTKL_09561</name>
</gene>
<feature type="signal peptide" evidence="2">
    <location>
        <begin position="1"/>
        <end position="17"/>
    </location>
</feature>
<dbReference type="Proteomes" id="UP001600888">
    <property type="component" value="Unassembled WGS sequence"/>
</dbReference>
<keyword evidence="2" id="KW-0732">Signal</keyword>
<protein>
    <recommendedName>
        <fullName evidence="5">Ankyrin repeat protein</fullName>
    </recommendedName>
</protein>
<keyword evidence="4" id="KW-1185">Reference proteome</keyword>
<dbReference type="EMBL" id="JBAWTH010000040">
    <property type="protein sequence ID" value="KAL2283771.1"/>
    <property type="molecule type" value="Genomic_DNA"/>
</dbReference>
<evidence type="ECO:0000313" key="3">
    <source>
        <dbReference type="EMBL" id="KAL2283771.1"/>
    </source>
</evidence>
<accession>A0ABR4EMW7</accession>
<feature type="chain" id="PRO_5045031874" description="Ankyrin repeat protein" evidence="2">
    <location>
        <begin position="18"/>
        <end position="376"/>
    </location>
</feature>
<dbReference type="EMBL" id="JBAWTH010000040">
    <property type="protein sequence ID" value="KAL2283772.1"/>
    <property type="molecule type" value="Genomic_DNA"/>
</dbReference>
<evidence type="ECO:0000313" key="4">
    <source>
        <dbReference type="Proteomes" id="UP001600888"/>
    </source>
</evidence>
<sequence length="376" mass="41077">MISTFILILLVVWSTMSFLPGVQRLITNALGITSDDSNGAGSSAPGSNSSSHNSASDPNAGPSDSRGAEYEPSALDVVVVKIMLTKGCKLPHEIVLSLLDHAEYWPHTTTTLGHSLSVSSGAGRENQFVLRSRPLGLVKKVHYDDHYYSFTTAQAKPLSQSGDYSLSQFQDWIGGPTDTLEHPCRKIVFTISSADQGWSSQAQVRGSYRGSWTWFEAGKERFDKNATRPKGSLEKEALTEDVIKEEVGSSSAPGPSNEIPTPYFPVYAARSIHPALEPGQDAFHHDLHPSPQLTIQSNKAATRQLTTHKVVWSWKDDVNPLSSEELSELGRGPETGNGDFVRNLTLGDVVTVWAKARFAGWANHIESVKVDVYWSL</sequence>
<evidence type="ECO:0000256" key="1">
    <source>
        <dbReference type="SAM" id="MobiDB-lite"/>
    </source>
</evidence>
<evidence type="ECO:0008006" key="5">
    <source>
        <dbReference type="Google" id="ProtNLM"/>
    </source>
</evidence>
<reference evidence="3 4" key="1">
    <citation type="submission" date="2024-03" db="EMBL/GenBank/DDBJ databases">
        <title>A high-quality draft genome sequence of Diaporthe vaccinii, a causative agent of upright dieback and viscid rot disease in cranberry plants.</title>
        <authorList>
            <person name="Sarrasin M."/>
            <person name="Lang B.F."/>
            <person name="Burger G."/>
        </authorList>
    </citation>
    <scope>NUCLEOTIDE SEQUENCE [LARGE SCALE GENOMIC DNA]</scope>
    <source>
        <strain evidence="3 4">IS7</strain>
    </source>
</reference>
<comment type="caution">
    <text evidence="3">The sequence shown here is derived from an EMBL/GenBank/DDBJ whole genome shotgun (WGS) entry which is preliminary data.</text>
</comment>
<name>A0ABR4EMW7_9PEZI</name>
<evidence type="ECO:0000256" key="2">
    <source>
        <dbReference type="SAM" id="SignalP"/>
    </source>
</evidence>
<proteinExistence type="predicted"/>
<organism evidence="3 4">
    <name type="scientific">Diaporthe vaccinii</name>
    <dbReference type="NCBI Taxonomy" id="105482"/>
    <lineage>
        <taxon>Eukaryota</taxon>
        <taxon>Fungi</taxon>
        <taxon>Dikarya</taxon>
        <taxon>Ascomycota</taxon>
        <taxon>Pezizomycotina</taxon>
        <taxon>Sordariomycetes</taxon>
        <taxon>Sordariomycetidae</taxon>
        <taxon>Diaporthales</taxon>
        <taxon>Diaporthaceae</taxon>
        <taxon>Diaporthe</taxon>
        <taxon>Diaporthe eres species complex</taxon>
    </lineage>
</organism>
<feature type="compositionally biased region" description="Low complexity" evidence="1">
    <location>
        <begin position="37"/>
        <end position="60"/>
    </location>
</feature>
<feature type="region of interest" description="Disordered" evidence="1">
    <location>
        <begin position="37"/>
        <end position="68"/>
    </location>
</feature>